<protein>
    <recommendedName>
        <fullName evidence="3">Lipoprotein</fullName>
    </recommendedName>
</protein>
<dbReference type="PROSITE" id="PS51257">
    <property type="entry name" value="PROKAR_LIPOPROTEIN"/>
    <property type="match status" value="1"/>
</dbReference>
<dbReference type="Gene3D" id="1.25.40.10">
    <property type="entry name" value="Tetratricopeptide repeat domain"/>
    <property type="match status" value="1"/>
</dbReference>
<dbReference type="SMART" id="SM00028">
    <property type="entry name" value="TPR"/>
    <property type="match status" value="2"/>
</dbReference>
<accession>A0ABS5KEB8</accession>
<proteinExistence type="predicted"/>
<dbReference type="InterPro" id="IPR011990">
    <property type="entry name" value="TPR-like_helical_dom_sf"/>
</dbReference>
<evidence type="ECO:0000313" key="2">
    <source>
        <dbReference type="Proteomes" id="UP000721861"/>
    </source>
</evidence>
<reference evidence="1 2" key="1">
    <citation type="journal article" date="2014" name="Int. J. Syst. Evol. Microbiol.">
        <title>Carboxylicivirga gen. nov. in the family Marinilabiliaceae with two novel species, Carboxylicivirga mesophila sp. nov. and Carboxylicivirga taeanensis sp. nov., and reclassification of Cytophaga fermentans as Saccharicrinis fermentans gen. nov., comb. nov.</title>
        <authorList>
            <person name="Yang S.H."/>
            <person name="Seo H.S."/>
            <person name="Woo J.H."/>
            <person name="Oh H.M."/>
            <person name="Jang H."/>
            <person name="Lee J.H."/>
            <person name="Kim S.J."/>
            <person name="Kwon K.K."/>
        </authorList>
    </citation>
    <scope>NUCLEOTIDE SEQUENCE [LARGE SCALE GENOMIC DNA]</scope>
    <source>
        <strain evidence="1 2">JCM 18290</strain>
    </source>
</reference>
<organism evidence="1 2">
    <name type="scientific">Carboxylicivirga mesophila</name>
    <dbReference type="NCBI Taxonomy" id="1166478"/>
    <lineage>
        <taxon>Bacteria</taxon>
        <taxon>Pseudomonadati</taxon>
        <taxon>Bacteroidota</taxon>
        <taxon>Bacteroidia</taxon>
        <taxon>Marinilabiliales</taxon>
        <taxon>Marinilabiliaceae</taxon>
        <taxon>Carboxylicivirga</taxon>
    </lineage>
</organism>
<dbReference type="SUPFAM" id="SSF48452">
    <property type="entry name" value="TPR-like"/>
    <property type="match status" value="1"/>
</dbReference>
<dbReference type="Proteomes" id="UP000721861">
    <property type="component" value="Unassembled WGS sequence"/>
</dbReference>
<gene>
    <name evidence="1" type="ORF">KEM09_18360</name>
</gene>
<name>A0ABS5KEB8_9BACT</name>
<comment type="caution">
    <text evidence="1">The sequence shown here is derived from an EMBL/GenBank/DDBJ whole genome shotgun (WGS) entry which is preliminary data.</text>
</comment>
<sequence>MKQLLPILLITVLFAGCASKRNYNKAQKFDEAGLYTDAAALYFKSLSANKNNIDAKLGLQRTGQLVLEDKIDAFKAKYNNGSAKEAVYAYREAESYFNQLSALGVKLIMSEEQKEYYLEVRDRYLDILYQKAMKALSLEEFSNAEAHFSEILGIDRNFKDAQTQWITAKYEPVYRHGNQLMETQQYRSAFADFNLINKATKGYKNSIDLQTQCLNEATVSIAILPVSYKYRSTRSYTTLMKEKIVAELSQIKSPFYQVISDEAITSIPGWNEAKDQTLALKYARQQGQYFEAKSILSARIDKYAKSTGQLKKYEKHGYLKNMVEVVNPETKTIELKAKYTKVRYYEYTQENTAAIALYYELNRVDRDEIAFADSFSGEKKDKVHYAKFDGDYKKLVAGTWKYIDKDSAEDRVYDSEDSNKRLHDLFKNKKELQSAAKLESQLLNECMQHVSNNIINYQPEN</sequence>
<dbReference type="InterPro" id="IPR019734">
    <property type="entry name" value="TPR_rpt"/>
</dbReference>
<evidence type="ECO:0000313" key="1">
    <source>
        <dbReference type="EMBL" id="MBS2213384.1"/>
    </source>
</evidence>
<keyword evidence="2" id="KW-1185">Reference proteome</keyword>
<evidence type="ECO:0008006" key="3">
    <source>
        <dbReference type="Google" id="ProtNLM"/>
    </source>
</evidence>
<dbReference type="RefSeq" id="WP_212230525.1">
    <property type="nucleotide sequence ID" value="NZ_JAGUCN010000026.1"/>
</dbReference>
<dbReference type="EMBL" id="JAGUCN010000026">
    <property type="protein sequence ID" value="MBS2213384.1"/>
    <property type="molecule type" value="Genomic_DNA"/>
</dbReference>